<dbReference type="EMBL" id="CP022760">
    <property type="protein sequence ID" value="AXV84273.1"/>
    <property type="molecule type" value="Genomic_DNA"/>
</dbReference>
<organism evidence="1 2">
    <name type="scientific">Ralstonia solanacearum</name>
    <name type="common">Pseudomonas solanacearum</name>
    <dbReference type="NCBI Taxonomy" id="305"/>
    <lineage>
        <taxon>Bacteria</taxon>
        <taxon>Pseudomonadati</taxon>
        <taxon>Pseudomonadota</taxon>
        <taxon>Betaproteobacteria</taxon>
        <taxon>Burkholderiales</taxon>
        <taxon>Burkholderiaceae</taxon>
        <taxon>Ralstonia</taxon>
        <taxon>Ralstonia solanacearum species complex</taxon>
    </lineage>
</organism>
<geneLocation type="plasmid" evidence="1 2">
    <name>unnamed</name>
</geneLocation>
<reference evidence="1 2" key="1">
    <citation type="submission" date="2017-08" db="EMBL/GenBank/DDBJ databases">
        <title>Genome sequences of Ralstonia solanacearum Species Complex (RSSC) isolated from Potato bacterial wilts in Korea.</title>
        <authorList>
            <person name="Cho H."/>
            <person name="Song E.-S."/>
            <person name="Lee Y.K."/>
            <person name="Lee S."/>
            <person name="Lee S.-W."/>
            <person name="Jo A."/>
            <person name="Kim J.-G."/>
            <person name="Hwang I."/>
        </authorList>
    </citation>
    <scope>NUCLEOTIDE SEQUENCE [LARGE SCALE GENOMIC DNA]</scope>
    <source>
        <strain evidence="1 2">T98</strain>
        <plasmid evidence="1 2">unnamed</plasmid>
    </source>
</reference>
<dbReference type="AlphaFoldDB" id="A0AAD0WIK3"/>
<evidence type="ECO:0000313" key="2">
    <source>
        <dbReference type="Proteomes" id="UP000261758"/>
    </source>
</evidence>
<dbReference type="Proteomes" id="UP000261758">
    <property type="component" value="Plasmid unnamed"/>
</dbReference>
<name>A0AAD0WIK3_RALSL</name>
<keyword evidence="1" id="KW-0614">Plasmid</keyword>
<gene>
    <name evidence="1" type="ORF">CJO77_22460</name>
</gene>
<proteinExistence type="predicted"/>
<evidence type="ECO:0000313" key="1">
    <source>
        <dbReference type="EMBL" id="AXV84273.1"/>
    </source>
</evidence>
<protein>
    <submittedName>
        <fullName evidence="1">Uncharacterized protein</fullName>
    </submittedName>
</protein>
<accession>A0AAD0WIK3</accession>
<sequence length="66" mass="7470">MQTRSQGSGDRFAMRLRRIGVPFVPTAEAKTSRIWRSQPRHVGKRLLSIRIPGNRLRNGQPTASVD</sequence>